<dbReference type="Gene3D" id="1.10.260.40">
    <property type="entry name" value="lambda repressor-like DNA-binding domains"/>
    <property type="match status" value="1"/>
</dbReference>
<evidence type="ECO:0000313" key="3">
    <source>
        <dbReference type="EMBL" id="MDX3042981.1"/>
    </source>
</evidence>
<organism evidence="3 4">
    <name type="scientific">Streptomyces caniscabiei</name>
    <dbReference type="NCBI Taxonomy" id="2746961"/>
    <lineage>
        <taxon>Bacteria</taxon>
        <taxon>Bacillati</taxon>
        <taxon>Actinomycetota</taxon>
        <taxon>Actinomycetes</taxon>
        <taxon>Kitasatosporales</taxon>
        <taxon>Streptomycetaceae</taxon>
        <taxon>Streptomyces</taxon>
    </lineage>
</organism>
<feature type="compositionally biased region" description="Basic and acidic residues" evidence="1">
    <location>
        <begin position="278"/>
        <end position="292"/>
    </location>
</feature>
<evidence type="ECO:0000256" key="1">
    <source>
        <dbReference type="SAM" id="MobiDB-lite"/>
    </source>
</evidence>
<feature type="region of interest" description="Disordered" evidence="1">
    <location>
        <begin position="278"/>
        <end position="318"/>
    </location>
</feature>
<dbReference type="Pfam" id="PF19054">
    <property type="entry name" value="DUF5753"/>
    <property type="match status" value="1"/>
</dbReference>
<dbReference type="CDD" id="cd00093">
    <property type="entry name" value="HTH_XRE"/>
    <property type="match status" value="1"/>
</dbReference>
<dbReference type="InterPro" id="IPR010982">
    <property type="entry name" value="Lambda_DNA-bd_dom_sf"/>
</dbReference>
<dbReference type="SUPFAM" id="SSF47413">
    <property type="entry name" value="lambda repressor-like DNA-binding domains"/>
    <property type="match status" value="1"/>
</dbReference>
<dbReference type="PROSITE" id="PS50943">
    <property type="entry name" value="HTH_CROC1"/>
    <property type="match status" value="1"/>
</dbReference>
<dbReference type="EMBL" id="JARAWJ010000044">
    <property type="protein sequence ID" value="MDX3042981.1"/>
    <property type="molecule type" value="Genomic_DNA"/>
</dbReference>
<comment type="caution">
    <text evidence="3">The sequence shown here is derived from an EMBL/GenBank/DDBJ whole genome shotgun (WGS) entry which is preliminary data.</text>
</comment>
<protein>
    <submittedName>
        <fullName evidence="3">Helix-turn-helix transcriptional regulator</fullName>
    </submittedName>
</protein>
<dbReference type="RefSeq" id="WP_045559316.1">
    <property type="nucleotide sequence ID" value="NZ_JABXWF010000041.1"/>
</dbReference>
<dbReference type="InterPro" id="IPR043917">
    <property type="entry name" value="DUF5753"/>
</dbReference>
<accession>A0ABU4N0U1</accession>
<feature type="domain" description="HTH cro/C1-type" evidence="2">
    <location>
        <begin position="22"/>
        <end position="75"/>
    </location>
</feature>
<reference evidence="3 4" key="1">
    <citation type="journal article" date="2023" name="Microb. Genom.">
        <title>Mesoterricola silvestris gen. nov., sp. nov., Mesoterricola sediminis sp. nov., Geothrix oryzae sp. nov., Geothrix edaphica sp. nov., Geothrix rubra sp. nov., and Geothrix limicola sp. nov., six novel members of Acidobacteriota isolated from soils.</title>
        <authorList>
            <person name="Weisberg A.J."/>
            <person name="Pearce E."/>
            <person name="Kramer C.G."/>
            <person name="Chang J.H."/>
            <person name="Clarke C.R."/>
        </authorList>
    </citation>
    <scope>NUCLEOTIDE SEQUENCE [LARGE SCALE GENOMIC DNA]</scope>
    <source>
        <strain evidence="3 4">NE20-4-1</strain>
    </source>
</reference>
<dbReference type="SMART" id="SM00530">
    <property type="entry name" value="HTH_XRE"/>
    <property type="match status" value="1"/>
</dbReference>
<evidence type="ECO:0000259" key="2">
    <source>
        <dbReference type="PROSITE" id="PS50943"/>
    </source>
</evidence>
<feature type="compositionally biased region" description="Basic residues" evidence="1">
    <location>
        <begin position="293"/>
        <end position="318"/>
    </location>
</feature>
<dbReference type="InterPro" id="IPR001387">
    <property type="entry name" value="Cro/C1-type_HTH"/>
</dbReference>
<proteinExistence type="predicted"/>
<keyword evidence="4" id="KW-1185">Reference proteome</keyword>
<gene>
    <name evidence="3" type="ORF">PV383_38260</name>
</gene>
<name>A0ABU4N0U1_9ACTN</name>
<dbReference type="Proteomes" id="UP001282474">
    <property type="component" value="Unassembled WGS sequence"/>
</dbReference>
<dbReference type="Pfam" id="PF13560">
    <property type="entry name" value="HTH_31"/>
    <property type="match status" value="1"/>
</dbReference>
<sequence length="318" mass="36390">MTRRNADGAVGGGSSVLFGEVLRHYREVALLTQEALAREIPCDRSQVAKIEAGTRVPSDQFAKRCDEVLGTGGVLARMWAKVDWYPAVQHPDWFERRVEMEAVAVGLRQYQERVVPGLLQTEDYARALFSRAVPAEEVEERVLARMSRQPRFLSDDGPLYVVVLDESCLRTAVGCPDIMRDQCAHLLSVGRRPNIRIQVAPADLFGIFRPRQSMSLIELPDERWVYSESMDHSHFNNEPTAYARYSRTYDVLRADIPSARESAALISDAMKGYEQHGQVRAEHGDLDQEQPQRRQRRRLRRSGPPFPRRRPRPRQQEP</sequence>
<evidence type="ECO:0000313" key="4">
    <source>
        <dbReference type="Proteomes" id="UP001282474"/>
    </source>
</evidence>